<keyword evidence="4" id="KW-1185">Reference proteome</keyword>
<dbReference type="EMBL" id="MG962366">
    <property type="protein sequence ID" value="AVO24956.1"/>
    <property type="molecule type" value="Genomic_DNA"/>
</dbReference>
<feature type="region of interest" description="Disordered" evidence="1">
    <location>
        <begin position="76"/>
        <end position="105"/>
    </location>
</feature>
<evidence type="ECO:0000256" key="2">
    <source>
        <dbReference type="SAM" id="Phobius"/>
    </source>
</evidence>
<evidence type="ECO:0000313" key="4">
    <source>
        <dbReference type="Proteomes" id="UP000241290"/>
    </source>
</evidence>
<name>A0A2P1JX97_9CAUD</name>
<dbReference type="KEGG" id="vg:64766259"/>
<proteinExistence type="predicted"/>
<dbReference type="GeneID" id="64766259"/>
<dbReference type="Proteomes" id="UP000241290">
    <property type="component" value="Genome"/>
</dbReference>
<sequence>MTPLAWSILLPLVGAGGLYLTTRKLWYGYAVGLGVQLLWVTYAIVTVQWGFIGSALLYGWINILGIRSWRGNKEQKEATCQDQDPDAHYSLPESTGTTSGGWNPARLKKVWTTRPSSGA</sequence>
<organism evidence="3 4">
    <name type="scientific">Rhodococcus phage Finch</name>
    <dbReference type="NCBI Taxonomy" id="2094144"/>
    <lineage>
        <taxon>Viruses</taxon>
        <taxon>Duplodnaviria</taxon>
        <taxon>Heunggongvirae</taxon>
        <taxon>Uroviricota</taxon>
        <taxon>Caudoviricetes</taxon>
        <taxon>Finchvirus</taxon>
        <taxon>Finchvirus finch</taxon>
    </lineage>
</organism>
<keyword evidence="2" id="KW-1133">Transmembrane helix</keyword>
<reference evidence="4" key="1">
    <citation type="submission" date="2018-02" db="EMBL/GenBank/DDBJ databases">
        <authorList>
            <person name="Cohen D.B."/>
            <person name="Kent A.D."/>
        </authorList>
    </citation>
    <scope>NUCLEOTIDE SEQUENCE [LARGE SCALE GENOMIC DNA]</scope>
</reference>
<keyword evidence="2" id="KW-0812">Transmembrane</keyword>
<keyword evidence="2" id="KW-0472">Membrane</keyword>
<evidence type="ECO:0008006" key="5">
    <source>
        <dbReference type="Google" id="ProtNLM"/>
    </source>
</evidence>
<feature type="compositionally biased region" description="Polar residues" evidence="1">
    <location>
        <begin position="92"/>
        <end position="101"/>
    </location>
</feature>
<evidence type="ECO:0000313" key="3">
    <source>
        <dbReference type="EMBL" id="AVO24956.1"/>
    </source>
</evidence>
<accession>A0A2P1JX97</accession>
<feature type="transmembrane region" description="Helical" evidence="2">
    <location>
        <begin position="39"/>
        <end position="61"/>
    </location>
</feature>
<dbReference type="RefSeq" id="YP_010059028.1">
    <property type="nucleotide sequence ID" value="NC_054724.1"/>
</dbReference>
<evidence type="ECO:0000256" key="1">
    <source>
        <dbReference type="SAM" id="MobiDB-lite"/>
    </source>
</evidence>
<gene>
    <name evidence="3" type="primary">6</name>
    <name evidence="3" type="ORF">SEA_FINCH_6</name>
</gene>
<protein>
    <recommendedName>
        <fullName evidence="5">Nicotinate ribosyltransferase</fullName>
    </recommendedName>
</protein>